<organism evidence="2 3">
    <name type="scientific">Hymenobacter frigidus</name>
    <dbReference type="NCBI Taxonomy" id="1524095"/>
    <lineage>
        <taxon>Bacteria</taxon>
        <taxon>Pseudomonadati</taxon>
        <taxon>Bacteroidota</taxon>
        <taxon>Cytophagia</taxon>
        <taxon>Cytophagales</taxon>
        <taxon>Hymenobacteraceae</taxon>
        <taxon>Hymenobacter</taxon>
    </lineage>
</organism>
<dbReference type="Proteomes" id="UP000637774">
    <property type="component" value="Unassembled WGS sequence"/>
</dbReference>
<dbReference type="PANTHER" id="PTHR20883">
    <property type="entry name" value="PHYTANOYL-COA DIOXYGENASE DOMAIN CONTAINING 1"/>
    <property type="match status" value="1"/>
</dbReference>
<dbReference type="PANTHER" id="PTHR20883:SF48">
    <property type="entry name" value="ECTOINE DIOXYGENASE"/>
    <property type="match status" value="1"/>
</dbReference>
<protein>
    <recommendedName>
        <fullName evidence="4">Phytanoyl-CoA dioxygenase</fullName>
    </recommendedName>
</protein>
<comment type="cofactor">
    <cofactor evidence="1">
        <name>Fe(2+)</name>
        <dbReference type="ChEBI" id="CHEBI:29033"/>
    </cofactor>
</comment>
<evidence type="ECO:0000256" key="1">
    <source>
        <dbReference type="ARBA" id="ARBA00001954"/>
    </source>
</evidence>
<accession>A0ABQ2A0F2</accession>
<comment type="caution">
    <text evidence="2">The sequence shown here is derived from an EMBL/GenBank/DDBJ whole genome shotgun (WGS) entry which is preliminary data.</text>
</comment>
<name>A0ABQ2A0F2_9BACT</name>
<dbReference type="InterPro" id="IPR008775">
    <property type="entry name" value="Phytyl_CoA_dOase-like"/>
</dbReference>
<evidence type="ECO:0008006" key="4">
    <source>
        <dbReference type="Google" id="ProtNLM"/>
    </source>
</evidence>
<dbReference type="EMBL" id="BMGY01000006">
    <property type="protein sequence ID" value="GGH81958.1"/>
    <property type="molecule type" value="Genomic_DNA"/>
</dbReference>
<evidence type="ECO:0000313" key="2">
    <source>
        <dbReference type="EMBL" id="GGH81958.1"/>
    </source>
</evidence>
<proteinExistence type="predicted"/>
<dbReference type="RefSeq" id="WP_188560883.1">
    <property type="nucleotide sequence ID" value="NZ_BMGY01000006.1"/>
</dbReference>
<dbReference type="Pfam" id="PF05721">
    <property type="entry name" value="PhyH"/>
    <property type="match status" value="1"/>
</dbReference>
<reference evidence="3" key="1">
    <citation type="journal article" date="2019" name="Int. J. Syst. Evol. Microbiol.">
        <title>The Global Catalogue of Microorganisms (GCM) 10K type strain sequencing project: providing services to taxonomists for standard genome sequencing and annotation.</title>
        <authorList>
            <consortium name="The Broad Institute Genomics Platform"/>
            <consortium name="The Broad Institute Genome Sequencing Center for Infectious Disease"/>
            <person name="Wu L."/>
            <person name="Ma J."/>
        </authorList>
    </citation>
    <scope>NUCLEOTIDE SEQUENCE [LARGE SCALE GENOMIC DNA]</scope>
    <source>
        <strain evidence="3">CGMCC 1.14966</strain>
    </source>
</reference>
<dbReference type="SUPFAM" id="SSF51197">
    <property type="entry name" value="Clavaminate synthase-like"/>
    <property type="match status" value="1"/>
</dbReference>
<dbReference type="Gene3D" id="2.60.120.620">
    <property type="entry name" value="q2cbj1_9rhob like domain"/>
    <property type="match status" value="1"/>
</dbReference>
<gene>
    <name evidence="2" type="ORF">GCM10011495_09460</name>
</gene>
<sequence length="313" mass="35262">MFSFLRRLKLSYAAYNVFQRRRLAHNLPIYQKLGLNKRYYSPISSRDFAHLPAGAGLPVVAPLAARLAAVPVFQALPAASQASLLAFEENGFAILPDFLRVEAVEGINKELADLIDARQISLRYRNKFMFAFRKSARIRAAGEGPLRELVAALLGHETKLFQSINFLTGSQQRTHSDSIHMSTFPLGGMAAAWVALEDITPGNGPLHYYPGSHKLPYYLNADYQNEGTNWLIGSKEYTEYEANIARKIAEARIEKQVFLACKGDVFVWHANLMHGGEPHLDPAQTRKSMVFHYFSQAHICYHEITQRPALLEE</sequence>
<evidence type="ECO:0000313" key="3">
    <source>
        <dbReference type="Proteomes" id="UP000637774"/>
    </source>
</evidence>
<keyword evidence="3" id="KW-1185">Reference proteome</keyword>